<dbReference type="Gene3D" id="3.40.50.720">
    <property type="entry name" value="NAD(P)-binding Rossmann-like Domain"/>
    <property type="match status" value="1"/>
</dbReference>
<evidence type="ECO:0000259" key="14">
    <source>
        <dbReference type="Pfam" id="PF14748"/>
    </source>
</evidence>
<dbReference type="Pfam" id="PF14748">
    <property type="entry name" value="P5CR_dimer"/>
    <property type="match status" value="1"/>
</dbReference>
<dbReference type="GO" id="GO:0005737">
    <property type="term" value="C:cytoplasm"/>
    <property type="evidence" value="ECO:0007669"/>
    <property type="project" value="UniProtKB-SubCell"/>
</dbReference>
<gene>
    <name evidence="10" type="primary">proC</name>
    <name evidence="15" type="ORF">JRA39_002220</name>
</gene>
<feature type="domain" description="Pyrroline-5-carboxylate reductase catalytic N-terminal" evidence="13">
    <location>
        <begin position="5"/>
        <end position="100"/>
    </location>
</feature>
<keyword evidence="6 10" id="KW-0521">NADP</keyword>
<feature type="binding site" evidence="12">
    <location>
        <begin position="70"/>
        <end position="73"/>
    </location>
    <ligand>
        <name>NADP(+)</name>
        <dbReference type="ChEBI" id="CHEBI:58349"/>
    </ligand>
</feature>
<feature type="binding site" evidence="12">
    <location>
        <begin position="9"/>
        <end position="14"/>
    </location>
    <ligand>
        <name>NADP(+)</name>
        <dbReference type="ChEBI" id="CHEBI:58349"/>
    </ligand>
</feature>
<evidence type="ECO:0000259" key="13">
    <source>
        <dbReference type="Pfam" id="PF03807"/>
    </source>
</evidence>
<organism evidence="15">
    <name type="scientific">Providencia stuartii</name>
    <dbReference type="NCBI Taxonomy" id="588"/>
    <lineage>
        <taxon>Bacteria</taxon>
        <taxon>Pseudomonadati</taxon>
        <taxon>Pseudomonadota</taxon>
        <taxon>Gammaproteobacteria</taxon>
        <taxon>Enterobacterales</taxon>
        <taxon>Morganellaceae</taxon>
        <taxon>Providencia</taxon>
    </lineage>
</organism>
<evidence type="ECO:0000256" key="6">
    <source>
        <dbReference type="ARBA" id="ARBA00022857"/>
    </source>
</evidence>
<dbReference type="PANTHER" id="PTHR11645:SF0">
    <property type="entry name" value="PYRROLINE-5-CARBOXYLATE REDUCTASE 3"/>
    <property type="match status" value="1"/>
</dbReference>
<comment type="similarity">
    <text evidence="2 10">Belongs to the pyrroline-5-carboxylate reductase family.</text>
</comment>
<keyword evidence="3 10" id="KW-0963">Cytoplasm</keyword>
<protein>
    <recommendedName>
        <fullName evidence="10 11">Pyrroline-5-carboxylate reductase</fullName>
        <shortName evidence="10">P5C reductase</shortName>
        <shortName evidence="10">P5CR</shortName>
        <ecNumber evidence="10 11">1.5.1.2</ecNumber>
    </recommendedName>
    <alternativeName>
        <fullName evidence="10">PCA reductase</fullName>
    </alternativeName>
</protein>
<dbReference type="AlphaFoldDB" id="A0AAI9HZV1"/>
<evidence type="ECO:0000256" key="7">
    <source>
        <dbReference type="ARBA" id="ARBA00023002"/>
    </source>
</evidence>
<comment type="pathway">
    <text evidence="1 10">Amino-acid biosynthesis; L-proline biosynthesis; L-proline from L-glutamate 5-semialdehyde: step 1/1.</text>
</comment>
<dbReference type="PANTHER" id="PTHR11645">
    <property type="entry name" value="PYRROLINE-5-CARBOXYLATE REDUCTASE"/>
    <property type="match status" value="1"/>
</dbReference>
<accession>A0AAI9HZV1</accession>
<dbReference type="InterPro" id="IPR008927">
    <property type="entry name" value="6-PGluconate_DH-like_C_sf"/>
</dbReference>
<dbReference type="FunFam" id="3.40.50.720:FF:000105">
    <property type="entry name" value="Pyrroline-5-carboxylate reductase"/>
    <property type="match status" value="1"/>
</dbReference>
<dbReference type="InterPro" id="IPR028939">
    <property type="entry name" value="P5C_Rdtase_cat_N"/>
</dbReference>
<evidence type="ECO:0000256" key="8">
    <source>
        <dbReference type="ARBA" id="ARBA00050547"/>
    </source>
</evidence>
<evidence type="ECO:0000256" key="5">
    <source>
        <dbReference type="ARBA" id="ARBA00022650"/>
    </source>
</evidence>
<dbReference type="GO" id="GO:0004735">
    <property type="term" value="F:pyrroline-5-carboxylate reductase activity"/>
    <property type="evidence" value="ECO:0007669"/>
    <property type="project" value="UniProtKB-UniRule"/>
</dbReference>
<sequence>MQHRKIAFIGAGNMAHAIIAGLVNHGYPASMITVCSPTPTRRDKIAEQYGVISHSDNLSAVQQADVVVLAVKPQMMEEVCQPLQKEVDFSQKLVLTIAAGIPAHRYSDYLAQPLQLVRIMPNTPSLVGKGVSGLFTESHINAEDKQFAEQLMQSVGSTIWCEQEQEINRIIAITGSSPAYFFLFMESMQQEAEKLGYSAEQARQLVLDAAEGAIALAKSQNDTAFATLREQVTSKGGTTAMALAQFYDQGLPQTVAKAMQSAISRAEEMEKLF</sequence>
<dbReference type="EC" id="1.5.1.2" evidence="10 11"/>
<dbReference type="RefSeq" id="WP_154624083.1">
    <property type="nucleotide sequence ID" value="NZ_CP119540.1"/>
</dbReference>
<dbReference type="GO" id="GO:0055129">
    <property type="term" value="P:L-proline biosynthetic process"/>
    <property type="evidence" value="ECO:0007669"/>
    <property type="project" value="UniProtKB-UniRule"/>
</dbReference>
<dbReference type="InterPro" id="IPR000304">
    <property type="entry name" value="Pyrroline-COOH_reductase"/>
</dbReference>
<name>A0AAI9HZV1_PROST</name>
<comment type="function">
    <text evidence="10">Catalyzes the reduction of 1-pyrroline-5-carboxylate (PCA) to L-proline.</text>
</comment>
<evidence type="ECO:0000313" key="15">
    <source>
        <dbReference type="EMBL" id="EMP9433164.1"/>
    </source>
</evidence>
<dbReference type="InterPro" id="IPR036291">
    <property type="entry name" value="NAD(P)-bd_dom_sf"/>
</dbReference>
<reference evidence="15" key="1">
    <citation type="submission" date="2024-02" db="EMBL/GenBank/DDBJ databases">
        <authorList>
            <consortium name="Clinical and Environmental Microbiology Branch: Whole genome sequencing antimicrobial resistance pathogens in the healthcare setting"/>
        </authorList>
    </citation>
    <scope>NUCLEOTIDE SEQUENCE</scope>
    <source>
        <strain evidence="15">2020GO-00142</strain>
    </source>
</reference>
<keyword evidence="4 10" id="KW-0028">Amino-acid biosynthesis</keyword>
<evidence type="ECO:0000256" key="11">
    <source>
        <dbReference type="NCBIfam" id="TIGR00112"/>
    </source>
</evidence>
<dbReference type="PIRSF" id="PIRSF000193">
    <property type="entry name" value="Pyrrol-5-carb_rd"/>
    <property type="match status" value="1"/>
</dbReference>
<dbReference type="Gene3D" id="1.10.3730.10">
    <property type="entry name" value="ProC C-terminal domain-like"/>
    <property type="match status" value="1"/>
</dbReference>
<dbReference type="NCBIfam" id="TIGR00112">
    <property type="entry name" value="proC"/>
    <property type="match status" value="1"/>
</dbReference>
<feature type="binding site" evidence="12">
    <location>
        <position position="36"/>
    </location>
    <ligand>
        <name>NADP(+)</name>
        <dbReference type="ChEBI" id="CHEBI:58349"/>
    </ligand>
</feature>
<feature type="domain" description="Pyrroline-5-carboxylate reductase dimerisation" evidence="14">
    <location>
        <begin position="164"/>
        <end position="269"/>
    </location>
</feature>
<evidence type="ECO:0000256" key="9">
    <source>
        <dbReference type="ARBA" id="ARBA00052690"/>
    </source>
</evidence>
<evidence type="ECO:0000256" key="4">
    <source>
        <dbReference type="ARBA" id="ARBA00022605"/>
    </source>
</evidence>
<comment type="subcellular location">
    <subcellularLocation>
        <location evidence="10">Cytoplasm</location>
    </subcellularLocation>
</comment>
<evidence type="ECO:0000256" key="12">
    <source>
        <dbReference type="PIRSR" id="PIRSR000193-1"/>
    </source>
</evidence>
<dbReference type="HAMAP" id="MF_01925">
    <property type="entry name" value="P5C_reductase"/>
    <property type="match status" value="1"/>
</dbReference>
<dbReference type="SUPFAM" id="SSF48179">
    <property type="entry name" value="6-phosphogluconate dehydrogenase C-terminal domain-like"/>
    <property type="match status" value="1"/>
</dbReference>
<comment type="caution">
    <text evidence="15">The sequence shown here is derived from an EMBL/GenBank/DDBJ whole genome shotgun (WGS) entry which is preliminary data.</text>
</comment>
<keyword evidence="7 10" id="KW-0560">Oxidoreductase</keyword>
<feature type="binding site" evidence="12">
    <location>
        <position position="57"/>
    </location>
    <ligand>
        <name>NADPH</name>
        <dbReference type="ChEBI" id="CHEBI:57783"/>
    </ligand>
</feature>
<dbReference type="InterPro" id="IPR029036">
    <property type="entry name" value="P5CR_dimer"/>
</dbReference>
<comment type="catalytic activity">
    <reaction evidence="8 10">
        <text>L-proline + NAD(+) = (S)-1-pyrroline-5-carboxylate + NADH + 2 H(+)</text>
        <dbReference type="Rhea" id="RHEA:14105"/>
        <dbReference type="ChEBI" id="CHEBI:15378"/>
        <dbReference type="ChEBI" id="CHEBI:17388"/>
        <dbReference type="ChEBI" id="CHEBI:57540"/>
        <dbReference type="ChEBI" id="CHEBI:57945"/>
        <dbReference type="ChEBI" id="CHEBI:60039"/>
        <dbReference type="EC" id="1.5.1.2"/>
    </reaction>
</comment>
<dbReference type="SUPFAM" id="SSF51735">
    <property type="entry name" value="NAD(P)-binding Rossmann-fold domains"/>
    <property type="match status" value="1"/>
</dbReference>
<keyword evidence="5 10" id="KW-0641">Proline biosynthesis</keyword>
<evidence type="ECO:0000256" key="2">
    <source>
        <dbReference type="ARBA" id="ARBA00005525"/>
    </source>
</evidence>
<dbReference type="FunFam" id="1.10.3730.10:FF:000001">
    <property type="entry name" value="Pyrroline-5-carboxylate reductase"/>
    <property type="match status" value="1"/>
</dbReference>
<dbReference type="Pfam" id="PF03807">
    <property type="entry name" value="F420_oxidored"/>
    <property type="match status" value="1"/>
</dbReference>
<comment type="catalytic activity">
    <reaction evidence="9 10">
        <text>L-proline + NADP(+) = (S)-1-pyrroline-5-carboxylate + NADPH + 2 H(+)</text>
        <dbReference type="Rhea" id="RHEA:14109"/>
        <dbReference type="ChEBI" id="CHEBI:15378"/>
        <dbReference type="ChEBI" id="CHEBI:17388"/>
        <dbReference type="ChEBI" id="CHEBI:57783"/>
        <dbReference type="ChEBI" id="CHEBI:58349"/>
        <dbReference type="ChEBI" id="CHEBI:60039"/>
        <dbReference type="EC" id="1.5.1.2"/>
    </reaction>
</comment>
<evidence type="ECO:0000256" key="3">
    <source>
        <dbReference type="ARBA" id="ARBA00022490"/>
    </source>
</evidence>
<dbReference type="EMBL" id="AAZDVE040000015">
    <property type="protein sequence ID" value="EMP9433164.1"/>
    <property type="molecule type" value="Genomic_DNA"/>
</dbReference>
<evidence type="ECO:0000256" key="10">
    <source>
        <dbReference type="HAMAP-Rule" id="MF_01925"/>
    </source>
</evidence>
<proteinExistence type="inferred from homology"/>
<evidence type="ECO:0000256" key="1">
    <source>
        <dbReference type="ARBA" id="ARBA00005205"/>
    </source>
</evidence>